<sequence>MTSCSAYVVPLFRDSVAVSLSSWPALIISSLCHSSFFASELPFHQPTSSWGRTQTRLPLAAFAQSSRHVMGASKFAMSTATLALFACMGVLAIPLTVLIVRRCIRARRIRATDMGPVREPSTVLVPCISAHTLNHSGSTLHDASSQRNISWSINTDPDSSTELYFINPPPRSTSLWDERLSYSRPDLPQGVKQSFDSQESVSLVADFETVHSVEPHNSASNHLSESMVLHQTIAEIPRSISEPEDHSVIRQSVDGGIRLAGGPLHSSEDEARRTLPPPYALYDS</sequence>
<protein>
    <submittedName>
        <fullName evidence="3">Uncharacterized protein</fullName>
    </submittedName>
</protein>
<feature type="region of interest" description="Disordered" evidence="1">
    <location>
        <begin position="259"/>
        <end position="284"/>
    </location>
</feature>
<evidence type="ECO:0000256" key="2">
    <source>
        <dbReference type="SAM" id="Phobius"/>
    </source>
</evidence>
<feature type="transmembrane region" description="Helical" evidence="2">
    <location>
        <begin position="75"/>
        <end position="100"/>
    </location>
</feature>
<dbReference type="Proteomes" id="UP000250043">
    <property type="component" value="Unassembled WGS sequence"/>
</dbReference>
<dbReference type="EMBL" id="KV722398">
    <property type="protein sequence ID" value="OCH90749.1"/>
    <property type="molecule type" value="Genomic_DNA"/>
</dbReference>
<name>A0A8E2AYX4_9APHY</name>
<feature type="compositionally biased region" description="Pro residues" evidence="1">
    <location>
        <begin position="275"/>
        <end position="284"/>
    </location>
</feature>
<keyword evidence="2" id="KW-1133">Transmembrane helix</keyword>
<accession>A0A8E2AYX4</accession>
<evidence type="ECO:0000256" key="1">
    <source>
        <dbReference type="SAM" id="MobiDB-lite"/>
    </source>
</evidence>
<keyword evidence="2" id="KW-0812">Transmembrane</keyword>
<dbReference type="OrthoDB" id="2758692at2759"/>
<keyword evidence="2" id="KW-0472">Membrane</keyword>
<keyword evidence="4" id="KW-1185">Reference proteome</keyword>
<proteinExistence type="predicted"/>
<organism evidence="3 4">
    <name type="scientific">Obba rivulosa</name>
    <dbReference type="NCBI Taxonomy" id="1052685"/>
    <lineage>
        <taxon>Eukaryota</taxon>
        <taxon>Fungi</taxon>
        <taxon>Dikarya</taxon>
        <taxon>Basidiomycota</taxon>
        <taxon>Agaricomycotina</taxon>
        <taxon>Agaricomycetes</taxon>
        <taxon>Polyporales</taxon>
        <taxon>Gelatoporiaceae</taxon>
        <taxon>Obba</taxon>
    </lineage>
</organism>
<dbReference type="AlphaFoldDB" id="A0A8E2AYX4"/>
<evidence type="ECO:0000313" key="3">
    <source>
        <dbReference type="EMBL" id="OCH90749.1"/>
    </source>
</evidence>
<reference evidence="3 4" key="1">
    <citation type="submission" date="2016-07" db="EMBL/GenBank/DDBJ databases">
        <title>Draft genome of the white-rot fungus Obba rivulosa 3A-2.</title>
        <authorList>
            <consortium name="DOE Joint Genome Institute"/>
            <person name="Miettinen O."/>
            <person name="Riley R."/>
            <person name="Acob R."/>
            <person name="Barry K."/>
            <person name="Cullen D."/>
            <person name="De Vries R."/>
            <person name="Hainaut M."/>
            <person name="Hatakka A."/>
            <person name="Henrissat B."/>
            <person name="Hilden K."/>
            <person name="Kuo R."/>
            <person name="Labutti K."/>
            <person name="Lipzen A."/>
            <person name="Makela M.R."/>
            <person name="Sandor L."/>
            <person name="Spatafora J.W."/>
            <person name="Grigoriev I.V."/>
            <person name="Hibbett D.S."/>
        </authorList>
    </citation>
    <scope>NUCLEOTIDE SEQUENCE [LARGE SCALE GENOMIC DNA]</scope>
    <source>
        <strain evidence="3 4">3A-2</strain>
    </source>
</reference>
<evidence type="ECO:0000313" key="4">
    <source>
        <dbReference type="Proteomes" id="UP000250043"/>
    </source>
</evidence>
<gene>
    <name evidence="3" type="ORF">OBBRIDRAFT_569970</name>
</gene>